<evidence type="ECO:0000313" key="3">
    <source>
        <dbReference type="Proteomes" id="UP000515928"/>
    </source>
</evidence>
<gene>
    <name evidence="2" type="ORF">H9L01_10420</name>
</gene>
<protein>
    <submittedName>
        <fullName evidence="2">Uncharacterized protein</fullName>
    </submittedName>
</protein>
<dbReference type="KEGG" id="eio:H9L01_10420"/>
<evidence type="ECO:0000313" key="2">
    <source>
        <dbReference type="EMBL" id="QNN60760.1"/>
    </source>
</evidence>
<dbReference type="RefSeq" id="WP_187533882.1">
    <property type="nucleotide sequence ID" value="NZ_CBCSHU010000021.1"/>
</dbReference>
<keyword evidence="1" id="KW-0472">Membrane</keyword>
<proteinExistence type="predicted"/>
<sequence length="72" mass="8007">MNRFKAAVLVILSLIPLTLVQLGVALSNQSVLNNTGMVFINIVVIIIFVSTVANYFLVIYHEKLKKNSEDSK</sequence>
<reference evidence="2 3" key="1">
    <citation type="submission" date="2020-08" db="EMBL/GenBank/DDBJ databases">
        <title>Genome sequence of Erysipelothrix inopinata DSM 15511T.</title>
        <authorList>
            <person name="Hyun D.-W."/>
            <person name="Bae J.-W."/>
        </authorList>
    </citation>
    <scope>NUCLEOTIDE SEQUENCE [LARGE SCALE GENOMIC DNA]</scope>
    <source>
        <strain evidence="2 3">DSM 15511</strain>
    </source>
</reference>
<accession>A0A7G9RYT5</accession>
<name>A0A7G9RYT5_9FIRM</name>
<dbReference type="EMBL" id="CP060715">
    <property type="protein sequence ID" value="QNN60760.1"/>
    <property type="molecule type" value="Genomic_DNA"/>
</dbReference>
<keyword evidence="1" id="KW-0812">Transmembrane</keyword>
<keyword evidence="1" id="KW-1133">Transmembrane helix</keyword>
<evidence type="ECO:0000256" key="1">
    <source>
        <dbReference type="SAM" id="Phobius"/>
    </source>
</evidence>
<organism evidence="2 3">
    <name type="scientific">Erysipelothrix inopinata</name>
    <dbReference type="NCBI Taxonomy" id="225084"/>
    <lineage>
        <taxon>Bacteria</taxon>
        <taxon>Bacillati</taxon>
        <taxon>Bacillota</taxon>
        <taxon>Erysipelotrichia</taxon>
        <taxon>Erysipelotrichales</taxon>
        <taxon>Erysipelotrichaceae</taxon>
        <taxon>Erysipelothrix</taxon>
    </lineage>
</organism>
<feature type="transmembrane region" description="Helical" evidence="1">
    <location>
        <begin position="38"/>
        <end position="60"/>
    </location>
</feature>
<dbReference type="Proteomes" id="UP000515928">
    <property type="component" value="Chromosome"/>
</dbReference>
<keyword evidence="3" id="KW-1185">Reference proteome</keyword>
<dbReference type="AlphaFoldDB" id="A0A7G9RYT5"/>